<proteinExistence type="predicted"/>
<evidence type="ECO:0000259" key="1">
    <source>
        <dbReference type="Pfam" id="PF13676"/>
    </source>
</evidence>
<dbReference type="EMBL" id="CAADFV010000321">
    <property type="protein sequence ID" value="VFK71935.1"/>
    <property type="molecule type" value="Genomic_DNA"/>
</dbReference>
<organism evidence="2">
    <name type="scientific">Candidatus Kentrum sp. TUN</name>
    <dbReference type="NCBI Taxonomy" id="2126343"/>
    <lineage>
        <taxon>Bacteria</taxon>
        <taxon>Pseudomonadati</taxon>
        <taxon>Pseudomonadota</taxon>
        <taxon>Gammaproteobacteria</taxon>
        <taxon>Candidatus Kentrum</taxon>
    </lineage>
</organism>
<dbReference type="InterPro" id="IPR000157">
    <property type="entry name" value="TIR_dom"/>
</dbReference>
<dbReference type="Gene3D" id="3.40.50.10140">
    <property type="entry name" value="Toll/interleukin-1 receptor homology (TIR) domain"/>
    <property type="match status" value="1"/>
</dbReference>
<dbReference type="Pfam" id="PF13676">
    <property type="entry name" value="TIR_2"/>
    <property type="match status" value="1"/>
</dbReference>
<accession>A0A451AA93</accession>
<dbReference type="SUPFAM" id="SSF52200">
    <property type="entry name" value="Toll/Interleukin receptor TIR domain"/>
    <property type="match status" value="1"/>
</dbReference>
<dbReference type="InterPro" id="IPR035897">
    <property type="entry name" value="Toll_tir_struct_dom_sf"/>
</dbReference>
<dbReference type="GO" id="GO:0007165">
    <property type="term" value="P:signal transduction"/>
    <property type="evidence" value="ECO:0007669"/>
    <property type="project" value="InterPro"/>
</dbReference>
<sequence length="167" mass="19213">MSLSIFINYRREDSATESTLLYKDLVRSIGENFVFMDSRNIEIGTKWPDEIRESLATAEVVIVVIGQKWLKISDEYGRRRIDQKDDWVRQEIEFSIKNNKTIIPCIIAPAQCPPKEALPDNSPIIKLPEFQEIEIRKNYWDNDIQLLIARLTGKNQVGSTEADSPAS</sequence>
<name>A0A451AA93_9GAMM</name>
<evidence type="ECO:0000313" key="2">
    <source>
        <dbReference type="EMBL" id="VFK62958.1"/>
    </source>
</evidence>
<dbReference type="AlphaFoldDB" id="A0A451AA93"/>
<protein>
    <submittedName>
        <fullName evidence="2">TIR domain-containing protein</fullName>
    </submittedName>
</protein>
<dbReference type="EMBL" id="CAADFY010000337">
    <property type="protein sequence ID" value="VFK62958.1"/>
    <property type="molecule type" value="Genomic_DNA"/>
</dbReference>
<feature type="domain" description="TIR" evidence="1">
    <location>
        <begin position="5"/>
        <end position="130"/>
    </location>
</feature>
<evidence type="ECO:0000313" key="3">
    <source>
        <dbReference type="EMBL" id="VFK71935.1"/>
    </source>
</evidence>
<gene>
    <name evidence="3" type="ORF">BECKTUN1418E_GA0071001_13212</name>
    <name evidence="2" type="ORF">BECKTUN1418F_GA0071002_13372</name>
</gene>
<reference evidence="2" key="1">
    <citation type="submission" date="2019-02" db="EMBL/GenBank/DDBJ databases">
        <authorList>
            <person name="Gruber-Vodicka R. H."/>
            <person name="Seah K. B. B."/>
        </authorList>
    </citation>
    <scope>NUCLEOTIDE SEQUENCE</scope>
    <source>
        <strain evidence="3">BECK_BY2</strain>
        <strain evidence="2">BECK_BY3</strain>
    </source>
</reference>